<feature type="domain" description="Glutamyl-tRNA reductase N-terminal" evidence="11">
    <location>
        <begin position="7"/>
        <end position="147"/>
    </location>
</feature>
<organism evidence="12 13">
    <name type="scientific">Agaribacillus aureus</name>
    <dbReference type="NCBI Taxonomy" id="3051825"/>
    <lineage>
        <taxon>Bacteria</taxon>
        <taxon>Pseudomonadati</taxon>
        <taxon>Bacteroidota</taxon>
        <taxon>Cytophagia</taxon>
        <taxon>Cytophagales</taxon>
        <taxon>Splendidivirgaceae</taxon>
        <taxon>Agaribacillus</taxon>
    </lineage>
</organism>
<dbReference type="PANTHER" id="PTHR43013">
    <property type="entry name" value="GLUTAMYL-TRNA REDUCTASE"/>
    <property type="match status" value="1"/>
</dbReference>
<evidence type="ECO:0000313" key="12">
    <source>
        <dbReference type="EMBL" id="MDN5212711.1"/>
    </source>
</evidence>
<name>A0ABT8L6M4_9BACT</name>
<dbReference type="InterPro" id="IPR036453">
    <property type="entry name" value="GluRdtase_dimer_dom_sf"/>
</dbReference>
<dbReference type="InterPro" id="IPR015895">
    <property type="entry name" value="4pyrrol_synth_GluRdtase_N"/>
</dbReference>
<dbReference type="InterPro" id="IPR036343">
    <property type="entry name" value="GluRdtase_N_sf"/>
</dbReference>
<dbReference type="InterPro" id="IPR015896">
    <property type="entry name" value="4pyrrol_synth_GluRdtase_dimer"/>
</dbReference>
<keyword evidence="13" id="KW-1185">Reference proteome</keyword>
<evidence type="ECO:0000259" key="9">
    <source>
        <dbReference type="Pfam" id="PF00745"/>
    </source>
</evidence>
<comment type="caution">
    <text evidence="8">Lacks conserved residue(s) required for the propagation of feature annotation.</text>
</comment>
<protein>
    <recommendedName>
        <fullName evidence="3 8">Glutamyl-tRNA reductase</fullName>
        <shortName evidence="8">GluTR</shortName>
        <ecNumber evidence="3 8">1.2.1.70</ecNumber>
    </recommendedName>
</protein>
<dbReference type="PIRSF" id="PIRSF000445">
    <property type="entry name" value="4pyrrol_synth_GluRdtase"/>
    <property type="match status" value="1"/>
</dbReference>
<keyword evidence="5 8" id="KW-0560">Oxidoreductase</keyword>
<dbReference type="Gene3D" id="3.30.460.30">
    <property type="entry name" value="Glutamyl-tRNA reductase, N-terminal domain"/>
    <property type="match status" value="1"/>
</dbReference>
<comment type="function">
    <text evidence="8">Catalyzes the NADPH-dependent reduction of glutamyl-tRNA(Glu) to glutamate 1-semialdehyde (GSA).</text>
</comment>
<evidence type="ECO:0000256" key="3">
    <source>
        <dbReference type="ARBA" id="ARBA00012970"/>
    </source>
</evidence>
<comment type="subunit">
    <text evidence="8">Homodimer.</text>
</comment>
<evidence type="ECO:0000256" key="4">
    <source>
        <dbReference type="ARBA" id="ARBA00022857"/>
    </source>
</evidence>
<dbReference type="EC" id="1.2.1.70" evidence="3 8"/>
<evidence type="ECO:0000256" key="6">
    <source>
        <dbReference type="ARBA" id="ARBA00023244"/>
    </source>
</evidence>
<sequence length="427" mass="48955">MKLNCIEIDYSRASLATGGEIAMKFRDTPSFLKRLINNGIRESFIVSTCNRFAIYFLAKDVRDIYHVIPELKLFAEFVQEFASSRAAIHNFLATAAGIKSRIIGEYEILGQIKKHYQIALKEQSLGQNLDMLIREGLSLGREVRRSTRISDHVTSYAALAFNLIKEKFNDLSDLSVLLIGTGKMSELVGNLLSTSKFREVLIASHQYERAISFAKRKGFAPVNMDDLEYLLPRVDVIVAGTHKEIDFPAPQPGGPSCLREQLVVNPKTTLIVDLGIPRNFNPEALNGGNVDHVDLDTLIDFRSKNIDLRKEEIPAVQACIERKLEFIIRSFMERKWSPVYKAYWNKLQGIKDKELDWLMPKLGDMDENQRRLIRKFSHKLIRQISSQPFRHMRKTAHVSHQPAITFDLIKKLHDFDDIRSQEILDLK</sequence>
<feature type="binding site" evidence="8">
    <location>
        <position position="100"/>
    </location>
    <ligand>
        <name>substrate</name>
    </ligand>
</feature>
<feature type="binding site" evidence="8">
    <location>
        <begin position="105"/>
        <end position="107"/>
    </location>
    <ligand>
        <name>substrate</name>
    </ligand>
</feature>
<comment type="miscellaneous">
    <text evidence="8">During catalysis, the active site Cys acts as a nucleophile attacking the alpha-carbonyl group of tRNA-bound glutamate with the formation of a thioester intermediate between enzyme and glutamate, and the concomitant release of tRNA(Glu). The thioester intermediate is finally reduced by direct hydride transfer from NADPH, to form the product GSA.</text>
</comment>
<dbReference type="Pfam" id="PF00745">
    <property type="entry name" value="GlutR_dimer"/>
    <property type="match status" value="1"/>
</dbReference>
<comment type="domain">
    <text evidence="8">Possesses an unusual extended V-shaped dimeric structure with each monomer consisting of three distinct domains arranged along a curved 'spinal' alpha-helix. The N-terminal catalytic domain specifically recognizes the glutamate moiety of the substrate. The second domain is the NADPH-binding domain, and the third C-terminal domain is responsible for dimerization.</text>
</comment>
<comment type="catalytic activity">
    <reaction evidence="7 8">
        <text>(S)-4-amino-5-oxopentanoate + tRNA(Glu) + NADP(+) = L-glutamyl-tRNA(Glu) + NADPH + H(+)</text>
        <dbReference type="Rhea" id="RHEA:12344"/>
        <dbReference type="Rhea" id="RHEA-COMP:9663"/>
        <dbReference type="Rhea" id="RHEA-COMP:9680"/>
        <dbReference type="ChEBI" id="CHEBI:15378"/>
        <dbReference type="ChEBI" id="CHEBI:57501"/>
        <dbReference type="ChEBI" id="CHEBI:57783"/>
        <dbReference type="ChEBI" id="CHEBI:58349"/>
        <dbReference type="ChEBI" id="CHEBI:78442"/>
        <dbReference type="ChEBI" id="CHEBI:78520"/>
        <dbReference type="EC" id="1.2.1.70"/>
    </reaction>
</comment>
<dbReference type="Pfam" id="PF05201">
    <property type="entry name" value="GlutR_N"/>
    <property type="match status" value="1"/>
</dbReference>
<dbReference type="SUPFAM" id="SSF69742">
    <property type="entry name" value="Glutamyl tRNA-reductase catalytic, N-terminal domain"/>
    <property type="match status" value="1"/>
</dbReference>
<evidence type="ECO:0000259" key="10">
    <source>
        <dbReference type="Pfam" id="PF01488"/>
    </source>
</evidence>
<evidence type="ECO:0000256" key="2">
    <source>
        <dbReference type="ARBA" id="ARBA00005916"/>
    </source>
</evidence>
<keyword evidence="6 8" id="KW-0627">Porphyrin biosynthesis</keyword>
<evidence type="ECO:0000256" key="1">
    <source>
        <dbReference type="ARBA" id="ARBA00005059"/>
    </source>
</evidence>
<evidence type="ECO:0000256" key="7">
    <source>
        <dbReference type="ARBA" id="ARBA00047464"/>
    </source>
</evidence>
<reference evidence="12" key="1">
    <citation type="submission" date="2023-06" db="EMBL/GenBank/DDBJ databases">
        <title>Genomic of Agaribacillus aureum.</title>
        <authorList>
            <person name="Wang G."/>
        </authorList>
    </citation>
    <scope>NUCLEOTIDE SEQUENCE</scope>
    <source>
        <strain evidence="12">BMA12</strain>
    </source>
</reference>
<feature type="domain" description="Tetrapyrrole biosynthesis glutamyl-tRNA reductase dimerisation" evidence="9">
    <location>
        <begin position="316"/>
        <end position="401"/>
    </location>
</feature>
<dbReference type="RefSeq" id="WP_346758028.1">
    <property type="nucleotide sequence ID" value="NZ_JAUJEB010000001.1"/>
</dbReference>
<dbReference type="Gene3D" id="3.40.50.720">
    <property type="entry name" value="NAD(P)-binding Rossmann-like Domain"/>
    <property type="match status" value="1"/>
</dbReference>
<dbReference type="Pfam" id="PF01488">
    <property type="entry name" value="Shikimate_DH"/>
    <property type="match status" value="1"/>
</dbReference>
<gene>
    <name evidence="8" type="primary">hemA</name>
    <name evidence="12" type="ORF">QQ020_11665</name>
</gene>
<evidence type="ECO:0000313" key="13">
    <source>
        <dbReference type="Proteomes" id="UP001172083"/>
    </source>
</evidence>
<evidence type="ECO:0000256" key="8">
    <source>
        <dbReference type="HAMAP-Rule" id="MF_00087"/>
    </source>
</evidence>
<feature type="binding site" evidence="8">
    <location>
        <begin position="180"/>
        <end position="185"/>
    </location>
    <ligand>
        <name>NADP(+)</name>
        <dbReference type="ChEBI" id="CHEBI:58349"/>
    </ligand>
</feature>
<feature type="active site" description="Nucleophile" evidence="8">
    <location>
        <position position="49"/>
    </location>
</feature>
<feature type="domain" description="Quinate/shikimate 5-dehydrogenase/glutamyl-tRNA reductase" evidence="10">
    <location>
        <begin position="163"/>
        <end position="298"/>
    </location>
</feature>
<comment type="caution">
    <text evidence="12">The sequence shown here is derived from an EMBL/GenBank/DDBJ whole genome shotgun (WGS) entry which is preliminary data.</text>
</comment>
<evidence type="ECO:0000256" key="5">
    <source>
        <dbReference type="ARBA" id="ARBA00023002"/>
    </source>
</evidence>
<dbReference type="InterPro" id="IPR036291">
    <property type="entry name" value="NAD(P)-bd_dom_sf"/>
</dbReference>
<dbReference type="PANTHER" id="PTHR43013:SF1">
    <property type="entry name" value="GLUTAMYL-TRNA REDUCTASE"/>
    <property type="match status" value="1"/>
</dbReference>
<dbReference type="SUPFAM" id="SSF51735">
    <property type="entry name" value="NAD(P)-binding Rossmann-fold domains"/>
    <property type="match status" value="1"/>
</dbReference>
<dbReference type="Proteomes" id="UP001172083">
    <property type="component" value="Unassembled WGS sequence"/>
</dbReference>
<proteinExistence type="inferred from homology"/>
<dbReference type="SUPFAM" id="SSF69075">
    <property type="entry name" value="Glutamyl tRNA-reductase dimerization domain"/>
    <property type="match status" value="1"/>
</dbReference>
<dbReference type="InterPro" id="IPR006151">
    <property type="entry name" value="Shikm_DH/Glu-tRNA_Rdtase"/>
</dbReference>
<comment type="pathway">
    <text evidence="1 8">Porphyrin-containing compound metabolism; protoporphyrin-IX biosynthesis; 5-aminolevulinate from L-glutamyl-tRNA(Glu): step 1/2.</text>
</comment>
<feature type="binding site" evidence="8">
    <location>
        <position position="111"/>
    </location>
    <ligand>
        <name>substrate</name>
    </ligand>
</feature>
<keyword evidence="4 8" id="KW-0521">NADP</keyword>
<comment type="similarity">
    <text evidence="2 8">Belongs to the glutamyl-tRNA reductase family.</text>
</comment>
<dbReference type="HAMAP" id="MF_00087">
    <property type="entry name" value="Glu_tRNA_reductase"/>
    <property type="match status" value="1"/>
</dbReference>
<dbReference type="InterPro" id="IPR000343">
    <property type="entry name" value="4pyrrol_synth_GluRdtase"/>
</dbReference>
<dbReference type="EMBL" id="JAUJEB010000001">
    <property type="protein sequence ID" value="MDN5212711.1"/>
    <property type="molecule type" value="Genomic_DNA"/>
</dbReference>
<evidence type="ECO:0000259" key="11">
    <source>
        <dbReference type="Pfam" id="PF05201"/>
    </source>
</evidence>
<accession>A0ABT8L6M4</accession>
<feature type="binding site" evidence="8">
    <location>
        <begin position="48"/>
        <end position="51"/>
    </location>
    <ligand>
        <name>substrate</name>
    </ligand>
</feature>